<evidence type="ECO:0000256" key="1">
    <source>
        <dbReference type="ARBA" id="ARBA00004496"/>
    </source>
</evidence>
<feature type="region of interest" description="Disordered" evidence="8">
    <location>
        <begin position="1"/>
        <end position="77"/>
    </location>
</feature>
<dbReference type="EnsemblFungi" id="EJT80182">
    <property type="protein sequence ID" value="EJT80182"/>
    <property type="gene ID" value="GGTG_00185"/>
</dbReference>
<sequence length="681" mass="74760">MSSASNSLGKSLSAPTANAHPPAAAAPSTAAPSFDSSRRPLQGPSSQPAPRKSQGSRRQHRNQRRPFKSEAPDLDDDAMAELSAVRNPTNRRGQTSITHLLNYSSLHRPYAETHGHGYGSSSRGAYRRNPTWGIGSGHHAADKARYVHANYRFVVSPRGDYRKQAADADEHLDWADVLQVLASSQSQAGTCPICLSEPVAPRMAKCGHIFCLPCLIRFMHSSSDDEDRPRGGGPGMDRRQRWKKCPICEDSIYISEVRPVRFYAGQESPMPRPGDDVVLRLMVRKARSTLALPKETGVDILNVGQDVPWHFAANILDYARIIKGTGDYMMEQHGEEIQAIKLQEKEDELMFHEDNEWTQRAIKSILAAKQKLQELEGLGVSLPPTGNGKTEPQAEGPEPEFYFYTCQPHLYLSPLDIRILKTQYGDFSSFPSALLPRVEHIVSTSVDDLTRKRAKYLYHLPYGCEISFLECDWTDIVPAEILVLFADEIERRRKRNRDKEAQEERERQQAERLEAAAMRGARRTVMMPATEEEVRIRFGGGDRAVNPDDFIPLGGTTPPNPRNGFSELAGMSTSPSAPRTVWGTPAAVPPTADAAAEVVARRQVMTNVDDGWLKDDAFLESLSAADIAAQMEALGVEDAGVGGSTPLVASNGGGGNAGSGGGKKKKKQKITLMSTGGRRGN</sequence>
<dbReference type="RefSeq" id="XP_009216191.1">
    <property type="nucleotide sequence ID" value="XM_009217927.1"/>
</dbReference>
<dbReference type="SMART" id="SM00184">
    <property type="entry name" value="RING"/>
    <property type="match status" value="1"/>
</dbReference>
<dbReference type="GO" id="GO:0000976">
    <property type="term" value="F:transcription cis-regulatory region binding"/>
    <property type="evidence" value="ECO:0007669"/>
    <property type="project" value="TreeGrafter"/>
</dbReference>
<feature type="compositionally biased region" description="Low complexity" evidence="8">
    <location>
        <begin position="1"/>
        <end position="35"/>
    </location>
</feature>
<dbReference type="PANTHER" id="PTHR12983">
    <property type="entry name" value="RING FINGER 10 FAMILY MEMBER"/>
    <property type="match status" value="1"/>
</dbReference>
<reference evidence="11" key="4">
    <citation type="journal article" date="2015" name="G3 (Bethesda)">
        <title>Genome sequences of three phytopathogenic species of the Magnaporthaceae family of fungi.</title>
        <authorList>
            <person name="Okagaki L.H."/>
            <person name="Nunes C.C."/>
            <person name="Sailsbery J."/>
            <person name="Clay B."/>
            <person name="Brown D."/>
            <person name="John T."/>
            <person name="Oh Y."/>
            <person name="Young N."/>
            <person name="Fitzgerald M."/>
            <person name="Haas B.J."/>
            <person name="Zeng Q."/>
            <person name="Young S."/>
            <person name="Adiconis X."/>
            <person name="Fan L."/>
            <person name="Levin J.Z."/>
            <person name="Mitchell T.K."/>
            <person name="Okubara P.A."/>
            <person name="Farman M.L."/>
            <person name="Kohn L.M."/>
            <person name="Birren B."/>
            <person name="Ma L.-J."/>
            <person name="Dean R.A."/>
        </authorList>
    </citation>
    <scope>NUCLEOTIDE SEQUENCE</scope>
    <source>
        <strain evidence="11">R3-111a-1</strain>
    </source>
</reference>
<dbReference type="GeneID" id="20340643"/>
<dbReference type="InterPro" id="IPR001841">
    <property type="entry name" value="Znf_RING"/>
</dbReference>
<proteinExistence type="predicted"/>
<dbReference type="InterPro" id="IPR039739">
    <property type="entry name" value="MAG2/RNF10"/>
</dbReference>
<comment type="subcellular location">
    <subcellularLocation>
        <location evidence="1">Cytoplasm</location>
    </subcellularLocation>
</comment>
<feature type="region of interest" description="Disordered" evidence="8">
    <location>
        <begin position="640"/>
        <end position="681"/>
    </location>
</feature>
<keyword evidence="3" id="KW-0479">Metal-binding</keyword>
<dbReference type="FunCoup" id="J3NFZ2">
    <property type="interactions" value="576"/>
</dbReference>
<keyword evidence="12" id="KW-1185">Reference proteome</keyword>
<accession>J3NFZ2</accession>
<dbReference type="VEuPathDB" id="FungiDB:GGTG_00185"/>
<dbReference type="SUPFAM" id="SSF57850">
    <property type="entry name" value="RING/U-box"/>
    <property type="match status" value="1"/>
</dbReference>
<dbReference type="InterPro" id="IPR013083">
    <property type="entry name" value="Znf_RING/FYVE/PHD"/>
</dbReference>
<protein>
    <recommendedName>
        <fullName evidence="9">RING-type domain-containing protein</fullName>
    </recommendedName>
</protein>
<dbReference type="Pfam" id="PF00097">
    <property type="entry name" value="zf-C3HC4"/>
    <property type="match status" value="1"/>
</dbReference>
<evidence type="ECO:0000313" key="12">
    <source>
        <dbReference type="Proteomes" id="UP000006039"/>
    </source>
</evidence>
<dbReference type="HOGENOM" id="CLU_011811_1_0_1"/>
<dbReference type="Proteomes" id="UP000006039">
    <property type="component" value="Unassembled WGS sequence"/>
</dbReference>
<feature type="compositionally biased region" description="Basic residues" evidence="8">
    <location>
        <begin position="54"/>
        <end position="66"/>
    </location>
</feature>
<reference evidence="10" key="2">
    <citation type="submission" date="2010-07" db="EMBL/GenBank/DDBJ databases">
        <authorList>
            <consortium name="The Broad Institute Genome Sequencing Platform"/>
            <consortium name="Broad Institute Genome Sequencing Center for Infectious Disease"/>
            <person name="Ma L.-J."/>
            <person name="Dead R."/>
            <person name="Young S."/>
            <person name="Zeng Q."/>
            <person name="Koehrsen M."/>
            <person name="Alvarado L."/>
            <person name="Berlin A."/>
            <person name="Chapman S.B."/>
            <person name="Chen Z."/>
            <person name="Freedman E."/>
            <person name="Gellesch M."/>
            <person name="Goldberg J."/>
            <person name="Griggs A."/>
            <person name="Gujja S."/>
            <person name="Heilman E.R."/>
            <person name="Heiman D."/>
            <person name="Hepburn T."/>
            <person name="Howarth C."/>
            <person name="Jen D."/>
            <person name="Larson L."/>
            <person name="Mehta T."/>
            <person name="Neiman D."/>
            <person name="Pearson M."/>
            <person name="Roberts A."/>
            <person name="Saif S."/>
            <person name="Shea T."/>
            <person name="Shenoy N."/>
            <person name="Sisk P."/>
            <person name="Stolte C."/>
            <person name="Sykes S."/>
            <person name="Walk T."/>
            <person name="White J."/>
            <person name="Yandava C."/>
            <person name="Haas B."/>
            <person name="Nusbaum C."/>
            <person name="Birren B."/>
        </authorList>
    </citation>
    <scope>NUCLEOTIDE SEQUENCE</scope>
    <source>
        <strain evidence="10">R3-111a-1</strain>
    </source>
</reference>
<dbReference type="OrthoDB" id="302966at2759"/>
<dbReference type="AlphaFoldDB" id="J3NFZ2"/>
<evidence type="ECO:0000256" key="5">
    <source>
        <dbReference type="ARBA" id="ARBA00022833"/>
    </source>
</evidence>
<evidence type="ECO:0000256" key="7">
    <source>
        <dbReference type="SAM" id="Coils"/>
    </source>
</evidence>
<evidence type="ECO:0000313" key="10">
    <source>
        <dbReference type="EMBL" id="EJT80182.1"/>
    </source>
</evidence>
<dbReference type="PROSITE" id="PS00518">
    <property type="entry name" value="ZF_RING_1"/>
    <property type="match status" value="1"/>
</dbReference>
<evidence type="ECO:0000313" key="11">
    <source>
        <dbReference type="EnsemblFungi" id="EJT80182"/>
    </source>
</evidence>
<feature type="domain" description="RING-type" evidence="9">
    <location>
        <begin position="191"/>
        <end position="249"/>
    </location>
</feature>
<dbReference type="CDD" id="cd16536">
    <property type="entry name" value="RING-HC_RNF10"/>
    <property type="match status" value="1"/>
</dbReference>
<reference evidence="10" key="3">
    <citation type="submission" date="2010-09" db="EMBL/GenBank/DDBJ databases">
        <title>Annotation of Gaeumannomyces graminis var. tritici R3-111a-1.</title>
        <authorList>
            <consortium name="The Broad Institute Genome Sequencing Platform"/>
            <person name="Ma L.-J."/>
            <person name="Dead R."/>
            <person name="Young S.K."/>
            <person name="Zeng Q."/>
            <person name="Gargeya S."/>
            <person name="Fitzgerald M."/>
            <person name="Haas B."/>
            <person name="Abouelleil A."/>
            <person name="Alvarado L."/>
            <person name="Arachchi H.M."/>
            <person name="Berlin A."/>
            <person name="Brown A."/>
            <person name="Chapman S.B."/>
            <person name="Chen Z."/>
            <person name="Dunbar C."/>
            <person name="Freedman E."/>
            <person name="Gearin G."/>
            <person name="Gellesch M."/>
            <person name="Goldberg J."/>
            <person name="Griggs A."/>
            <person name="Gujja S."/>
            <person name="Heiman D."/>
            <person name="Howarth C."/>
            <person name="Larson L."/>
            <person name="Lui A."/>
            <person name="MacDonald P.J.P."/>
            <person name="Mehta T."/>
            <person name="Montmayeur A."/>
            <person name="Murphy C."/>
            <person name="Neiman D."/>
            <person name="Pearson M."/>
            <person name="Priest M."/>
            <person name="Roberts A."/>
            <person name="Saif S."/>
            <person name="Shea T."/>
            <person name="Shenoy N."/>
            <person name="Sisk P."/>
            <person name="Stolte C."/>
            <person name="Sykes S."/>
            <person name="Yandava C."/>
            <person name="Wortman J."/>
            <person name="Nusbaum C."/>
            <person name="Birren B."/>
        </authorList>
    </citation>
    <scope>NUCLEOTIDE SEQUENCE</scope>
    <source>
        <strain evidence="10">R3-111a-1</strain>
    </source>
</reference>
<evidence type="ECO:0000256" key="6">
    <source>
        <dbReference type="PROSITE-ProRule" id="PRU00175"/>
    </source>
</evidence>
<reference evidence="12" key="1">
    <citation type="submission" date="2010-07" db="EMBL/GenBank/DDBJ databases">
        <title>The genome sequence of Gaeumannomyces graminis var. tritici strain R3-111a-1.</title>
        <authorList>
            <consortium name="The Broad Institute Genome Sequencing Platform"/>
            <person name="Ma L.-J."/>
            <person name="Dead R."/>
            <person name="Young S."/>
            <person name="Zeng Q."/>
            <person name="Koehrsen M."/>
            <person name="Alvarado L."/>
            <person name="Berlin A."/>
            <person name="Chapman S.B."/>
            <person name="Chen Z."/>
            <person name="Freedman E."/>
            <person name="Gellesch M."/>
            <person name="Goldberg J."/>
            <person name="Griggs A."/>
            <person name="Gujja S."/>
            <person name="Heilman E.R."/>
            <person name="Heiman D."/>
            <person name="Hepburn T."/>
            <person name="Howarth C."/>
            <person name="Jen D."/>
            <person name="Larson L."/>
            <person name="Mehta T."/>
            <person name="Neiman D."/>
            <person name="Pearson M."/>
            <person name="Roberts A."/>
            <person name="Saif S."/>
            <person name="Shea T."/>
            <person name="Shenoy N."/>
            <person name="Sisk P."/>
            <person name="Stolte C."/>
            <person name="Sykes S."/>
            <person name="Walk T."/>
            <person name="White J."/>
            <person name="Yandava C."/>
            <person name="Haas B."/>
            <person name="Nusbaum C."/>
            <person name="Birren B."/>
        </authorList>
    </citation>
    <scope>NUCLEOTIDE SEQUENCE [LARGE SCALE GENOMIC DNA]</scope>
    <source>
        <strain evidence="12">R3-111a-1</strain>
    </source>
</reference>
<dbReference type="PANTHER" id="PTHR12983:SF9">
    <property type="entry name" value="E3 UBIQUITIN-PROTEIN LIGASE RNF10"/>
    <property type="match status" value="1"/>
</dbReference>
<evidence type="ECO:0000256" key="4">
    <source>
        <dbReference type="ARBA" id="ARBA00022771"/>
    </source>
</evidence>
<dbReference type="STRING" id="644352.J3NFZ2"/>
<feature type="compositionally biased region" description="Gly residues" evidence="8">
    <location>
        <begin position="651"/>
        <end position="661"/>
    </location>
</feature>
<dbReference type="InterPro" id="IPR017907">
    <property type="entry name" value="Znf_RING_CS"/>
</dbReference>
<evidence type="ECO:0000256" key="3">
    <source>
        <dbReference type="ARBA" id="ARBA00022723"/>
    </source>
</evidence>
<keyword evidence="5" id="KW-0862">Zinc</keyword>
<dbReference type="InterPro" id="IPR018957">
    <property type="entry name" value="Znf_C3HC4_RING-type"/>
</dbReference>
<dbReference type="Gene3D" id="3.30.40.10">
    <property type="entry name" value="Zinc/RING finger domain, C3HC4 (zinc finger)"/>
    <property type="match status" value="1"/>
</dbReference>
<dbReference type="GO" id="GO:0008270">
    <property type="term" value="F:zinc ion binding"/>
    <property type="evidence" value="ECO:0007669"/>
    <property type="project" value="UniProtKB-KW"/>
</dbReference>
<name>J3NFZ2_GAET3</name>
<dbReference type="GO" id="GO:0005737">
    <property type="term" value="C:cytoplasm"/>
    <property type="evidence" value="ECO:0007669"/>
    <property type="project" value="UniProtKB-SubCell"/>
</dbReference>
<dbReference type="GO" id="GO:0045944">
    <property type="term" value="P:positive regulation of transcription by RNA polymerase II"/>
    <property type="evidence" value="ECO:0007669"/>
    <property type="project" value="TreeGrafter"/>
</dbReference>
<keyword evidence="7" id="KW-0175">Coiled coil</keyword>
<dbReference type="EMBL" id="GL385395">
    <property type="protein sequence ID" value="EJT80182.1"/>
    <property type="molecule type" value="Genomic_DNA"/>
</dbReference>
<evidence type="ECO:0000259" key="9">
    <source>
        <dbReference type="PROSITE" id="PS50089"/>
    </source>
</evidence>
<evidence type="ECO:0000256" key="8">
    <source>
        <dbReference type="SAM" id="MobiDB-lite"/>
    </source>
</evidence>
<keyword evidence="4 6" id="KW-0863">Zinc-finger</keyword>
<evidence type="ECO:0000256" key="2">
    <source>
        <dbReference type="ARBA" id="ARBA00022490"/>
    </source>
</evidence>
<feature type="coiled-coil region" evidence="7">
    <location>
        <begin position="486"/>
        <end position="516"/>
    </location>
</feature>
<gene>
    <name evidence="11" type="primary">20340643</name>
    <name evidence="10" type="ORF">GGTG_00185</name>
</gene>
<keyword evidence="2" id="KW-0963">Cytoplasm</keyword>
<dbReference type="eggNOG" id="KOG2164">
    <property type="taxonomic scope" value="Eukaryota"/>
</dbReference>
<reference evidence="11" key="5">
    <citation type="submission" date="2018-04" db="UniProtKB">
        <authorList>
            <consortium name="EnsemblFungi"/>
        </authorList>
    </citation>
    <scope>IDENTIFICATION</scope>
    <source>
        <strain evidence="11">R3-111a-1</strain>
    </source>
</reference>
<dbReference type="PROSITE" id="PS50089">
    <property type="entry name" value="ZF_RING_2"/>
    <property type="match status" value="1"/>
</dbReference>
<organism evidence="10">
    <name type="scientific">Gaeumannomyces tritici (strain R3-111a-1)</name>
    <name type="common">Wheat and barley take-all root rot fungus</name>
    <name type="synonym">Gaeumannomyces graminis var. tritici</name>
    <dbReference type="NCBI Taxonomy" id="644352"/>
    <lineage>
        <taxon>Eukaryota</taxon>
        <taxon>Fungi</taxon>
        <taxon>Dikarya</taxon>
        <taxon>Ascomycota</taxon>
        <taxon>Pezizomycotina</taxon>
        <taxon>Sordariomycetes</taxon>
        <taxon>Sordariomycetidae</taxon>
        <taxon>Magnaporthales</taxon>
        <taxon>Magnaporthaceae</taxon>
        <taxon>Gaeumannomyces</taxon>
    </lineage>
</organism>